<evidence type="ECO:0000313" key="3">
    <source>
        <dbReference type="Proteomes" id="UP000255233"/>
    </source>
</evidence>
<accession>A0A379MQR4</accession>
<organism evidence="2 3">
    <name type="scientific">Rikenella microfusus</name>
    <dbReference type="NCBI Taxonomy" id="28139"/>
    <lineage>
        <taxon>Bacteria</taxon>
        <taxon>Pseudomonadati</taxon>
        <taxon>Bacteroidota</taxon>
        <taxon>Bacteroidia</taxon>
        <taxon>Bacteroidales</taxon>
        <taxon>Rikenellaceae</taxon>
        <taxon>Rikenella</taxon>
    </lineage>
</organism>
<name>A0A379MQR4_9BACT</name>
<gene>
    <name evidence="2" type="ORF">NCTC11190_00149</name>
</gene>
<keyword evidence="1" id="KW-1133">Transmembrane helix</keyword>
<evidence type="ECO:0000256" key="1">
    <source>
        <dbReference type="SAM" id="Phobius"/>
    </source>
</evidence>
<dbReference type="Proteomes" id="UP000255233">
    <property type="component" value="Unassembled WGS sequence"/>
</dbReference>
<keyword evidence="1" id="KW-0472">Membrane</keyword>
<dbReference type="AlphaFoldDB" id="A0A379MQR4"/>
<proteinExistence type="predicted"/>
<dbReference type="OrthoDB" id="9951650at2"/>
<keyword evidence="1" id="KW-0812">Transmembrane</keyword>
<feature type="transmembrane region" description="Helical" evidence="1">
    <location>
        <begin position="69"/>
        <end position="88"/>
    </location>
</feature>
<dbReference type="STRING" id="880526.GCA_000427365_01289"/>
<reference evidence="2 3" key="1">
    <citation type="submission" date="2018-06" db="EMBL/GenBank/DDBJ databases">
        <authorList>
            <consortium name="Pathogen Informatics"/>
            <person name="Doyle S."/>
        </authorList>
    </citation>
    <scope>NUCLEOTIDE SEQUENCE [LARGE SCALE GENOMIC DNA]</scope>
    <source>
        <strain evidence="2 3">NCTC11190</strain>
    </source>
</reference>
<dbReference type="EMBL" id="UGVL01000001">
    <property type="protein sequence ID" value="SUE32962.1"/>
    <property type="molecule type" value="Genomic_DNA"/>
</dbReference>
<sequence>MKYLPIIKYVLLIVSAILIVVGAVTFVDGEENAAFDTMLVWSFVMIVLTIALIIIMPLFAVLQNPKSAVRSLIGLGAIIVVFLVSYALSTDTPIPLASGKVIDDPFSLKFSDTALWATYITFAGVILSILYGELYKVIKK</sequence>
<feature type="transmembrane region" description="Helical" evidence="1">
    <location>
        <begin position="7"/>
        <end position="27"/>
    </location>
</feature>
<dbReference type="RefSeq" id="WP_051214398.1">
    <property type="nucleotide sequence ID" value="NZ_CALVFX010000004.1"/>
</dbReference>
<protein>
    <submittedName>
        <fullName evidence="2">Uncharacterized protein</fullName>
    </submittedName>
</protein>
<keyword evidence="3" id="KW-1185">Reference proteome</keyword>
<feature type="transmembrane region" description="Helical" evidence="1">
    <location>
        <begin position="114"/>
        <end position="134"/>
    </location>
</feature>
<feature type="transmembrane region" description="Helical" evidence="1">
    <location>
        <begin position="39"/>
        <end position="62"/>
    </location>
</feature>
<evidence type="ECO:0000313" key="2">
    <source>
        <dbReference type="EMBL" id="SUE32962.1"/>
    </source>
</evidence>